<dbReference type="RefSeq" id="WP_088572365.1">
    <property type="nucleotide sequence ID" value="NZ_FYEK01000075.1"/>
</dbReference>
<proteinExistence type="predicted"/>
<dbReference type="Proteomes" id="UP000197025">
    <property type="component" value="Unassembled WGS sequence"/>
</dbReference>
<name>A0A212RQW8_9CHLR</name>
<organism evidence="1 2">
    <name type="scientific">Thermoflexus hugenholtzii JAD2</name>
    <dbReference type="NCBI Taxonomy" id="877466"/>
    <lineage>
        <taxon>Bacteria</taxon>
        <taxon>Bacillati</taxon>
        <taxon>Chloroflexota</taxon>
        <taxon>Thermoflexia</taxon>
        <taxon>Thermoflexales</taxon>
        <taxon>Thermoflexaceae</taxon>
        <taxon>Thermoflexus</taxon>
    </lineage>
</organism>
<gene>
    <name evidence="1" type="ORF">SAMN02746019_00018440</name>
</gene>
<dbReference type="EMBL" id="FYEK01000075">
    <property type="protein sequence ID" value="SNB75013.1"/>
    <property type="molecule type" value="Genomic_DNA"/>
</dbReference>
<evidence type="ECO:0000313" key="1">
    <source>
        <dbReference type="EMBL" id="SNB75013.1"/>
    </source>
</evidence>
<dbReference type="OrthoDB" id="163567at2"/>
<keyword evidence="2" id="KW-1185">Reference proteome</keyword>
<dbReference type="InParanoid" id="A0A212RQW8"/>
<reference evidence="2" key="1">
    <citation type="submission" date="2017-06" db="EMBL/GenBank/DDBJ databases">
        <authorList>
            <person name="Varghese N."/>
            <person name="Submissions S."/>
        </authorList>
    </citation>
    <scope>NUCLEOTIDE SEQUENCE [LARGE SCALE GENOMIC DNA]</scope>
    <source>
        <strain evidence="2">JAD2</strain>
    </source>
</reference>
<accession>A0A212RQW8</accession>
<protein>
    <submittedName>
        <fullName evidence="1">Uncharacterized protein</fullName>
    </submittedName>
</protein>
<evidence type="ECO:0000313" key="2">
    <source>
        <dbReference type="Proteomes" id="UP000197025"/>
    </source>
</evidence>
<dbReference type="AlphaFoldDB" id="A0A212RQW8"/>
<sequence>MRTPYGAECPFYYADYYRGRETQACRLIERTLSGGAWKPFLCATCPVPRIVQANACPHLALEARVTKTWLGLREQVRVYAVCTLRLVEVERPEIGCGECHLHRSLPPGSVCQ</sequence>